<dbReference type="EMBL" id="MPUH01000631">
    <property type="protein sequence ID" value="OMJ76438.1"/>
    <property type="molecule type" value="Genomic_DNA"/>
</dbReference>
<dbReference type="AlphaFoldDB" id="A0A1R2BI57"/>
<dbReference type="Gene3D" id="3.30.530.20">
    <property type="match status" value="1"/>
</dbReference>
<dbReference type="OrthoDB" id="10529324at2759"/>
<accession>A0A1R2BI57</accession>
<evidence type="ECO:0008006" key="3">
    <source>
        <dbReference type="Google" id="ProtNLM"/>
    </source>
</evidence>
<dbReference type="InterPro" id="IPR023393">
    <property type="entry name" value="START-like_dom_sf"/>
</dbReference>
<evidence type="ECO:0000313" key="2">
    <source>
        <dbReference type="Proteomes" id="UP000187209"/>
    </source>
</evidence>
<keyword evidence="2" id="KW-1185">Reference proteome</keyword>
<comment type="caution">
    <text evidence="1">The sequence shown here is derived from an EMBL/GenBank/DDBJ whole genome shotgun (WGS) entry which is preliminary data.</text>
</comment>
<dbReference type="SUPFAM" id="SSF55961">
    <property type="entry name" value="Bet v1-like"/>
    <property type="match status" value="1"/>
</dbReference>
<gene>
    <name evidence="1" type="ORF">SteCoe_24179</name>
</gene>
<proteinExistence type="predicted"/>
<evidence type="ECO:0000313" key="1">
    <source>
        <dbReference type="EMBL" id="OMJ76438.1"/>
    </source>
</evidence>
<reference evidence="1 2" key="1">
    <citation type="submission" date="2016-11" db="EMBL/GenBank/DDBJ databases">
        <title>The macronuclear genome of Stentor coeruleus: a giant cell with tiny introns.</title>
        <authorList>
            <person name="Slabodnick M."/>
            <person name="Ruby J.G."/>
            <person name="Reiff S.B."/>
            <person name="Swart E.C."/>
            <person name="Gosai S."/>
            <person name="Prabakaran S."/>
            <person name="Witkowska E."/>
            <person name="Larue G.E."/>
            <person name="Fisher S."/>
            <person name="Freeman R.M."/>
            <person name="Gunawardena J."/>
            <person name="Chu W."/>
            <person name="Stover N.A."/>
            <person name="Gregory B.D."/>
            <person name="Nowacki M."/>
            <person name="Derisi J."/>
            <person name="Roy S.W."/>
            <person name="Marshall W.F."/>
            <person name="Sood P."/>
        </authorList>
    </citation>
    <scope>NUCLEOTIDE SEQUENCE [LARGE SCALE GENOMIC DNA]</scope>
    <source>
        <strain evidence="1">WM001</strain>
    </source>
</reference>
<protein>
    <recommendedName>
        <fullName evidence="3">START domain-containing protein</fullName>
    </recommendedName>
</protein>
<dbReference type="Proteomes" id="UP000187209">
    <property type="component" value="Unassembled WGS sequence"/>
</dbReference>
<name>A0A1R2BI57_9CILI</name>
<organism evidence="1 2">
    <name type="scientific">Stentor coeruleus</name>
    <dbReference type="NCBI Taxonomy" id="5963"/>
    <lineage>
        <taxon>Eukaryota</taxon>
        <taxon>Sar</taxon>
        <taxon>Alveolata</taxon>
        <taxon>Ciliophora</taxon>
        <taxon>Postciliodesmatophora</taxon>
        <taxon>Heterotrichea</taxon>
        <taxon>Heterotrichida</taxon>
        <taxon>Stentoridae</taxon>
        <taxon>Stentor</taxon>
    </lineage>
</organism>
<sequence length="268" mass="30339">MGCCSSRDEGNKEISNTEKFSNEIYKKVEKTLTPSDLDSSKVELQKSLTPSLSLLLQEASSLNIKPLSDFHDSHAEYILSYSESIKTWQLVKSVDWMSIEKIDESEFNKDYPMAHTMKFKSYIPLKLLIEQLNSCEQRPQWDTHVSSMEIIKGDIFSEYYLYRTMKILLFSADFVDKKIVAIYGDAVVIIGYAAQGIREPIKGTTRSSTILSIHKITIENGVTVMNNYSQTDANSLMAKAVAKLGPAKLIEWGRALVKRIESLNTITQ</sequence>